<keyword evidence="2" id="KW-1185">Reference proteome</keyword>
<reference evidence="1" key="1">
    <citation type="submission" date="2021-01" db="EMBL/GenBank/DDBJ databases">
        <title>Modified the classification status of verrucomicrobia.</title>
        <authorList>
            <person name="Feng X."/>
        </authorList>
    </citation>
    <scope>NUCLEOTIDE SEQUENCE</scope>
    <source>
        <strain evidence="1">KCTC 12986</strain>
    </source>
</reference>
<organism evidence="1 2">
    <name type="scientific">Roseibacillus ishigakijimensis</name>
    <dbReference type="NCBI Taxonomy" id="454146"/>
    <lineage>
        <taxon>Bacteria</taxon>
        <taxon>Pseudomonadati</taxon>
        <taxon>Verrucomicrobiota</taxon>
        <taxon>Verrucomicrobiia</taxon>
        <taxon>Verrucomicrobiales</taxon>
        <taxon>Verrucomicrobiaceae</taxon>
        <taxon>Roseibacillus</taxon>
    </lineage>
</organism>
<dbReference type="AlphaFoldDB" id="A0A934RPZ9"/>
<accession>A0A934RPZ9</accession>
<gene>
    <name evidence="1" type="ORF">JIN78_05290</name>
</gene>
<name>A0A934RPZ9_9BACT</name>
<dbReference type="Gene3D" id="3.30.460.40">
    <property type="match status" value="1"/>
</dbReference>
<protein>
    <submittedName>
        <fullName evidence="1">Uncharacterized protein</fullName>
    </submittedName>
</protein>
<proteinExistence type="predicted"/>
<evidence type="ECO:0000313" key="1">
    <source>
        <dbReference type="EMBL" id="MBK1833471.1"/>
    </source>
</evidence>
<dbReference type="EMBL" id="JAENIO010000009">
    <property type="protein sequence ID" value="MBK1833471.1"/>
    <property type="molecule type" value="Genomic_DNA"/>
</dbReference>
<dbReference type="Proteomes" id="UP000604083">
    <property type="component" value="Unassembled WGS sequence"/>
</dbReference>
<evidence type="ECO:0000313" key="2">
    <source>
        <dbReference type="Proteomes" id="UP000604083"/>
    </source>
</evidence>
<sequence>MSSMSHVVDIPEILTHARALSWREDDMIPSSFLQEVEAFLSLLEGKEVDYLLVGGLALLQYTAGRNTEDIDLILAKSQIAKIPGYQVTDGNEMFATGKLGQLRIDILRAEQPLFAHIQAEESCQRDFAGHRLRCATPDGLVALKLFALPSLYRQGQITRAAIYESDLAALLYSNEIDLPKVLSLLSNHLSSSDLKEVTQITVEIEERRNRFQ</sequence>
<comment type="caution">
    <text evidence="1">The sequence shown here is derived from an EMBL/GenBank/DDBJ whole genome shotgun (WGS) entry which is preliminary data.</text>
</comment>
<dbReference type="RefSeq" id="WP_200390904.1">
    <property type="nucleotide sequence ID" value="NZ_JAENIO010000009.1"/>
</dbReference>
<dbReference type="SUPFAM" id="SSF81301">
    <property type="entry name" value="Nucleotidyltransferase"/>
    <property type="match status" value="1"/>
</dbReference>
<dbReference type="InterPro" id="IPR043519">
    <property type="entry name" value="NT_sf"/>
</dbReference>